<reference evidence="1" key="1">
    <citation type="journal article" date="2021" name="Front. Microbiol.">
        <title>Genome Analysis of a Verrucomicrobial Endosymbiont With a Tiny Genome Discovered in an Antarctic Lake.</title>
        <authorList>
            <person name="Williams T.J."/>
            <person name="Allen M.A."/>
            <person name="Ivanova N."/>
            <person name="Huntemann M."/>
            <person name="Haque S."/>
            <person name="Hancock A.M."/>
            <person name="Brazendale S."/>
            <person name="Cavicchioli R."/>
        </authorList>
    </citation>
    <scope>NUCLEOTIDE SEQUENCE</scope>
    <source>
        <strain evidence="1">MAG_Ga0307966_1000010</strain>
    </source>
</reference>
<dbReference type="EMBL" id="CP128385">
    <property type="protein sequence ID" value="WMI30523.1"/>
    <property type="molecule type" value="Genomic_DNA"/>
</dbReference>
<organism evidence="1">
    <name type="scientific">Candidatus Organicella extenuata</name>
    <dbReference type="NCBI Taxonomy" id="2841811"/>
    <lineage>
        <taxon>Bacteria</taxon>
        <taxon>Pseudomonadati</taxon>
        <taxon>Verrucomicrobiota</taxon>
        <taxon>Candidatus Organicella</taxon>
    </lineage>
</organism>
<proteinExistence type="predicted"/>
<dbReference type="Proteomes" id="UP001238843">
    <property type="component" value="Chromosome"/>
</dbReference>
<reference evidence="1" key="2">
    <citation type="submission" date="2023-06" db="EMBL/GenBank/DDBJ databases">
        <authorList>
            <person name="Williams T.J."/>
            <person name="Allen M.A."/>
            <person name="Ivanova N."/>
            <person name="Huntemann M."/>
            <person name="Haque S."/>
            <person name="Hancock A.M."/>
            <person name="Brazendale S."/>
            <person name="Cavicchioli R."/>
        </authorList>
    </citation>
    <scope>NUCLEOTIDE SEQUENCE</scope>
    <source>
        <strain evidence="1">MAG_Ga0307966_1000010</strain>
    </source>
</reference>
<name>A0AA51GGV1_9BACT</name>
<dbReference type="AlphaFoldDB" id="A0AA51GGV1"/>
<evidence type="ECO:0000313" key="1">
    <source>
        <dbReference type="EMBL" id="WMI30523.1"/>
    </source>
</evidence>
<sequence length="92" mass="10498">MLINVLVFYICYVGNTMSNATDSTVKKLDKYPIQLKLNCSLTRLGSLLKVLFKRRSFLKEAVCFLKLQLYIKKIFIANTSLISKVGLEPTFS</sequence>
<gene>
    <name evidence="1" type="ORF">QTO32_00330</name>
</gene>
<protein>
    <submittedName>
        <fullName evidence="1">Uncharacterized protein</fullName>
    </submittedName>
</protein>
<accession>A0AA51GGV1</accession>